<dbReference type="RefSeq" id="XP_069206926.1">
    <property type="nucleotide sequence ID" value="XM_069354855.1"/>
</dbReference>
<accession>A0ABR3PX86</accession>
<name>A0ABR3PX86_9TREE</name>
<sequence>MAPVPTAPELAFCAAQLERTRITDLLILCFGIGIGVLFFAIAHDVFVTHGGVCRGAAGPRRCRHARALPVALFVPDSSDADSEDSEPEAPRRPYTGRVRRVRAEREKS</sequence>
<keyword evidence="2" id="KW-0812">Transmembrane</keyword>
<gene>
    <name evidence="3" type="ORF">Q8F55_006395</name>
</gene>
<evidence type="ECO:0000313" key="3">
    <source>
        <dbReference type="EMBL" id="KAL1406982.1"/>
    </source>
</evidence>
<dbReference type="Proteomes" id="UP001565368">
    <property type="component" value="Unassembled WGS sequence"/>
</dbReference>
<organism evidence="3 4">
    <name type="scientific">Vanrija albida</name>
    <dbReference type="NCBI Taxonomy" id="181172"/>
    <lineage>
        <taxon>Eukaryota</taxon>
        <taxon>Fungi</taxon>
        <taxon>Dikarya</taxon>
        <taxon>Basidiomycota</taxon>
        <taxon>Agaricomycotina</taxon>
        <taxon>Tremellomycetes</taxon>
        <taxon>Trichosporonales</taxon>
        <taxon>Trichosporonaceae</taxon>
        <taxon>Vanrija</taxon>
    </lineage>
</organism>
<comment type="caution">
    <text evidence="3">The sequence shown here is derived from an EMBL/GenBank/DDBJ whole genome shotgun (WGS) entry which is preliminary data.</text>
</comment>
<keyword evidence="2" id="KW-1133">Transmembrane helix</keyword>
<keyword evidence="2" id="KW-0472">Membrane</keyword>
<dbReference type="EMBL" id="JBBXJM010000005">
    <property type="protein sequence ID" value="KAL1406982.1"/>
    <property type="molecule type" value="Genomic_DNA"/>
</dbReference>
<evidence type="ECO:0000256" key="2">
    <source>
        <dbReference type="SAM" id="Phobius"/>
    </source>
</evidence>
<proteinExistence type="predicted"/>
<reference evidence="3 4" key="1">
    <citation type="submission" date="2023-08" db="EMBL/GenBank/DDBJ databases">
        <title>Annotated Genome Sequence of Vanrija albida AlHP1.</title>
        <authorList>
            <person name="Herzog R."/>
        </authorList>
    </citation>
    <scope>NUCLEOTIDE SEQUENCE [LARGE SCALE GENOMIC DNA]</scope>
    <source>
        <strain evidence="3 4">AlHP1</strain>
    </source>
</reference>
<keyword evidence="4" id="KW-1185">Reference proteome</keyword>
<protein>
    <submittedName>
        <fullName evidence="3">Uncharacterized protein</fullName>
    </submittedName>
</protein>
<feature type="region of interest" description="Disordered" evidence="1">
    <location>
        <begin position="76"/>
        <end position="108"/>
    </location>
</feature>
<feature type="compositionally biased region" description="Acidic residues" evidence="1">
    <location>
        <begin position="78"/>
        <end position="87"/>
    </location>
</feature>
<feature type="transmembrane region" description="Helical" evidence="2">
    <location>
        <begin position="25"/>
        <end position="46"/>
    </location>
</feature>
<dbReference type="GeneID" id="95987438"/>
<evidence type="ECO:0000313" key="4">
    <source>
        <dbReference type="Proteomes" id="UP001565368"/>
    </source>
</evidence>
<evidence type="ECO:0000256" key="1">
    <source>
        <dbReference type="SAM" id="MobiDB-lite"/>
    </source>
</evidence>